<evidence type="ECO:0000259" key="2">
    <source>
        <dbReference type="Pfam" id="PF01261"/>
    </source>
</evidence>
<dbReference type="Proteomes" id="UP000196778">
    <property type="component" value="Unassembled WGS sequence"/>
</dbReference>
<accession>A0A1R4K861</accession>
<dbReference type="RefSeq" id="WP_245827476.1">
    <property type="nucleotide sequence ID" value="NZ_FUKR01000070.1"/>
</dbReference>
<evidence type="ECO:0000256" key="1">
    <source>
        <dbReference type="ARBA" id="ARBA00023277"/>
    </source>
</evidence>
<gene>
    <name evidence="3" type="ORF">FM119_11910</name>
</gene>
<dbReference type="Pfam" id="PF01261">
    <property type="entry name" value="AP_endonuc_2"/>
    <property type="match status" value="1"/>
</dbReference>
<keyword evidence="4" id="KW-1185">Reference proteome</keyword>
<dbReference type="Gene3D" id="3.20.20.150">
    <property type="entry name" value="Divalent-metal-dependent TIM barrel enzymes"/>
    <property type="match status" value="1"/>
</dbReference>
<dbReference type="PANTHER" id="PTHR12110:SF52">
    <property type="entry name" value="XYLOSE ISOMERASE"/>
    <property type="match status" value="1"/>
</dbReference>
<name>A0A1R4K861_9MICO</name>
<protein>
    <recommendedName>
        <fullName evidence="2">Xylose isomerase-like TIM barrel domain-containing protein</fullName>
    </recommendedName>
</protein>
<evidence type="ECO:0000313" key="4">
    <source>
        <dbReference type="Proteomes" id="UP000196778"/>
    </source>
</evidence>
<sequence>MLTTASAPSPAPALGLSTYAYFWRCSDRVPEPMTVEQMLDDTAAHGGTVFQICDYAPIDEAGPERLAAIRAHAESLGIVLELGTRGTEPEHLRRQLRIATALGATLLRSMWTNGEDRPDAEESERRLRQLLPELDAAGVNLALETYEQVPSADLVALVDAVGHPRVGICLDPANTVANLELPGDVVARCARRTLNWHVKDFDFSRNPGWVGFVYTGTALGQGRLDYDHVRELVRPAERGISQIVEFWLPWADDVPEADQPETTARREAEWTRTTMEYLRSKNNV</sequence>
<keyword evidence="1" id="KW-0119">Carbohydrate metabolism</keyword>
<feature type="domain" description="Xylose isomerase-like TIM barrel" evidence="2">
    <location>
        <begin position="89"/>
        <end position="273"/>
    </location>
</feature>
<dbReference type="AlphaFoldDB" id="A0A1R4K861"/>
<dbReference type="InterPro" id="IPR013022">
    <property type="entry name" value="Xyl_isomerase-like_TIM-brl"/>
</dbReference>
<dbReference type="InterPro" id="IPR050312">
    <property type="entry name" value="IolE/XylAMocC-like"/>
</dbReference>
<dbReference type="SUPFAM" id="SSF51658">
    <property type="entry name" value="Xylose isomerase-like"/>
    <property type="match status" value="1"/>
</dbReference>
<dbReference type="PANTHER" id="PTHR12110">
    <property type="entry name" value="HYDROXYPYRUVATE ISOMERASE"/>
    <property type="match status" value="1"/>
</dbReference>
<dbReference type="EMBL" id="FUKR01000070">
    <property type="protein sequence ID" value="SJN40374.1"/>
    <property type="molecule type" value="Genomic_DNA"/>
</dbReference>
<evidence type="ECO:0000313" key="3">
    <source>
        <dbReference type="EMBL" id="SJN40374.1"/>
    </source>
</evidence>
<proteinExistence type="predicted"/>
<reference evidence="4" key="1">
    <citation type="submission" date="2017-02" db="EMBL/GenBank/DDBJ databases">
        <authorList>
            <person name="Dridi B."/>
        </authorList>
    </citation>
    <scope>NUCLEOTIDE SEQUENCE [LARGE SCALE GENOMIC DNA]</scope>
    <source>
        <strain evidence="4">EB411</strain>
    </source>
</reference>
<dbReference type="InterPro" id="IPR036237">
    <property type="entry name" value="Xyl_isomerase-like_sf"/>
</dbReference>
<organism evidence="3 4">
    <name type="scientific">Mycetocola reblochoni REB411</name>
    <dbReference type="NCBI Taxonomy" id="1255698"/>
    <lineage>
        <taxon>Bacteria</taxon>
        <taxon>Bacillati</taxon>
        <taxon>Actinomycetota</taxon>
        <taxon>Actinomycetes</taxon>
        <taxon>Micrococcales</taxon>
        <taxon>Microbacteriaceae</taxon>
        <taxon>Mycetocola</taxon>
    </lineage>
</organism>